<reference evidence="1 2" key="1">
    <citation type="journal article" date="2023" name="Science">
        <title>Complex scaffold remodeling in plant triterpene biosynthesis.</title>
        <authorList>
            <person name="De La Pena R."/>
            <person name="Hodgson H."/>
            <person name="Liu J.C."/>
            <person name="Stephenson M.J."/>
            <person name="Martin A.C."/>
            <person name="Owen C."/>
            <person name="Harkess A."/>
            <person name="Leebens-Mack J."/>
            <person name="Jimenez L.E."/>
            <person name="Osbourn A."/>
            <person name="Sattely E.S."/>
        </authorList>
    </citation>
    <scope>NUCLEOTIDE SEQUENCE [LARGE SCALE GENOMIC DNA]</scope>
    <source>
        <strain evidence="2">cv. JPN11</strain>
        <tissue evidence="1">Leaf</tissue>
    </source>
</reference>
<sequence length="522" mass="56397">MTTPPIKLKQSAASSSASSAAAAAAASQDARLLVRETMRISANLATSSSPIAAGAGAVSLQSEAVVDETTRFGLVEGQFVDSSLRLICSEDIDGRRWNYVAERDGSGSYKKNSFRAVSLQSPQAPAEELMSFIRSYVVPDGFPDSVIPSYVPYMTWRALKHFFGGAMGVFTTQTLLSSVGVSRNRATPGAVAINWILKDGAGRVGKMIFARQGKKFDYDLKQLRFAGDLLMELGAGVELATAAVPHLFLPLACAANVAKNVAAVTSTSTRTPIYKAFAKGENIGDVTAKGECVGNIADLLGTGLSIMISKRNPSLVTTFALLSCGYVFSSYQEVKSVVLHTLNCARFSVAVESFLKTGRVPSLQEGNKQENVFSFPWLKDKPVVLGSRFKDAFQDPGAYLAIEPLFEKERYVVTYNPSKGKVYALLKDQAKSDDILKAAFHAHVLLHFIHSSNDRQSLAQKQQKYGESDYMITTANLEAHIAESCMMVATAFGLFKSKAVEQGWRMSDSLLNPGRARLVLTG</sequence>
<protein>
    <submittedName>
        <fullName evidence="1">Protein root UVB sensitive 6-like</fullName>
    </submittedName>
</protein>
<evidence type="ECO:0000313" key="2">
    <source>
        <dbReference type="Proteomes" id="UP001164539"/>
    </source>
</evidence>
<name>A0ACC1Y3V8_MELAZ</name>
<accession>A0ACC1Y3V8</accession>
<dbReference type="Proteomes" id="UP001164539">
    <property type="component" value="Chromosome 6"/>
</dbReference>
<dbReference type="EMBL" id="CM051399">
    <property type="protein sequence ID" value="KAJ4717629.1"/>
    <property type="molecule type" value="Genomic_DNA"/>
</dbReference>
<proteinExistence type="predicted"/>
<evidence type="ECO:0000313" key="1">
    <source>
        <dbReference type="EMBL" id="KAJ4717629.1"/>
    </source>
</evidence>
<organism evidence="1 2">
    <name type="scientific">Melia azedarach</name>
    <name type="common">Chinaberry tree</name>
    <dbReference type="NCBI Taxonomy" id="155640"/>
    <lineage>
        <taxon>Eukaryota</taxon>
        <taxon>Viridiplantae</taxon>
        <taxon>Streptophyta</taxon>
        <taxon>Embryophyta</taxon>
        <taxon>Tracheophyta</taxon>
        <taxon>Spermatophyta</taxon>
        <taxon>Magnoliopsida</taxon>
        <taxon>eudicotyledons</taxon>
        <taxon>Gunneridae</taxon>
        <taxon>Pentapetalae</taxon>
        <taxon>rosids</taxon>
        <taxon>malvids</taxon>
        <taxon>Sapindales</taxon>
        <taxon>Meliaceae</taxon>
        <taxon>Melia</taxon>
    </lineage>
</organism>
<comment type="caution">
    <text evidence="1">The sequence shown here is derived from an EMBL/GenBank/DDBJ whole genome shotgun (WGS) entry which is preliminary data.</text>
</comment>
<keyword evidence="2" id="KW-1185">Reference proteome</keyword>
<gene>
    <name evidence="1" type="ORF">OWV82_012482</name>
</gene>